<dbReference type="Pfam" id="PF09820">
    <property type="entry name" value="AAA-ATPase_like"/>
    <property type="match status" value="1"/>
</dbReference>
<proteinExistence type="predicted"/>
<accession>A0AAD6VRS5</accession>
<evidence type="ECO:0000256" key="1">
    <source>
        <dbReference type="SAM" id="MobiDB-lite"/>
    </source>
</evidence>
<gene>
    <name evidence="3" type="ORF">GGX14DRAFT_559547</name>
</gene>
<feature type="compositionally biased region" description="Pro residues" evidence="1">
    <location>
        <begin position="676"/>
        <end position="701"/>
    </location>
</feature>
<protein>
    <recommendedName>
        <fullName evidence="2">AAA-ATPase-like domain-containing protein</fullName>
    </recommendedName>
</protein>
<dbReference type="InterPro" id="IPR018631">
    <property type="entry name" value="AAA-ATPase-like_dom"/>
</dbReference>
<feature type="compositionally biased region" description="Pro residues" evidence="1">
    <location>
        <begin position="1"/>
        <end position="10"/>
    </location>
</feature>
<organism evidence="3 4">
    <name type="scientific">Mycena pura</name>
    <dbReference type="NCBI Taxonomy" id="153505"/>
    <lineage>
        <taxon>Eukaryota</taxon>
        <taxon>Fungi</taxon>
        <taxon>Dikarya</taxon>
        <taxon>Basidiomycota</taxon>
        <taxon>Agaricomycotina</taxon>
        <taxon>Agaricomycetes</taxon>
        <taxon>Agaricomycetidae</taxon>
        <taxon>Agaricales</taxon>
        <taxon>Marasmiineae</taxon>
        <taxon>Mycenaceae</taxon>
        <taxon>Mycena</taxon>
    </lineage>
</organism>
<reference evidence="3" key="1">
    <citation type="submission" date="2023-03" db="EMBL/GenBank/DDBJ databases">
        <title>Massive genome expansion in bonnet fungi (Mycena s.s.) driven by repeated elements and novel gene families across ecological guilds.</title>
        <authorList>
            <consortium name="Lawrence Berkeley National Laboratory"/>
            <person name="Harder C.B."/>
            <person name="Miyauchi S."/>
            <person name="Viragh M."/>
            <person name="Kuo A."/>
            <person name="Thoen E."/>
            <person name="Andreopoulos B."/>
            <person name="Lu D."/>
            <person name="Skrede I."/>
            <person name="Drula E."/>
            <person name="Henrissat B."/>
            <person name="Morin E."/>
            <person name="Kohler A."/>
            <person name="Barry K."/>
            <person name="LaButti K."/>
            <person name="Morin E."/>
            <person name="Salamov A."/>
            <person name="Lipzen A."/>
            <person name="Mereny Z."/>
            <person name="Hegedus B."/>
            <person name="Baldrian P."/>
            <person name="Stursova M."/>
            <person name="Weitz H."/>
            <person name="Taylor A."/>
            <person name="Grigoriev I.V."/>
            <person name="Nagy L.G."/>
            <person name="Martin F."/>
            <person name="Kauserud H."/>
        </authorList>
    </citation>
    <scope>NUCLEOTIDE SEQUENCE</scope>
    <source>
        <strain evidence="3">9144</strain>
    </source>
</reference>
<dbReference type="PANTHER" id="PTHR34825">
    <property type="entry name" value="CONSERVED PROTEIN, WITH A WEAK D-GALACTARATE DEHYDRATASE/ALTRONATE HYDROLASE DOMAIN"/>
    <property type="match status" value="1"/>
</dbReference>
<feature type="domain" description="AAA-ATPase-like" evidence="2">
    <location>
        <begin position="98"/>
        <end position="264"/>
    </location>
</feature>
<feature type="compositionally biased region" description="Polar residues" evidence="1">
    <location>
        <begin position="744"/>
        <end position="759"/>
    </location>
</feature>
<keyword evidence="4" id="KW-1185">Reference proteome</keyword>
<evidence type="ECO:0000313" key="3">
    <source>
        <dbReference type="EMBL" id="KAJ7220759.1"/>
    </source>
</evidence>
<feature type="region of interest" description="Disordered" evidence="1">
    <location>
        <begin position="741"/>
        <end position="769"/>
    </location>
</feature>
<dbReference type="EMBL" id="JARJCW010000009">
    <property type="protein sequence ID" value="KAJ7220759.1"/>
    <property type="molecule type" value="Genomic_DNA"/>
</dbReference>
<feature type="region of interest" description="Disordered" evidence="1">
    <location>
        <begin position="665"/>
        <end position="729"/>
    </location>
</feature>
<comment type="caution">
    <text evidence="3">The sequence shown here is derived from an EMBL/GenBank/DDBJ whole genome shotgun (WGS) entry which is preliminary data.</text>
</comment>
<name>A0AAD6VRS5_9AGAR</name>
<sequence length="769" mass="84363">MSSPDSPPASPQMFPYLDRAFESDPQYKFEQQQYADADKKRYRDDSDDAASNGSSTKRPRTHSSTSSVCGGSAGSDDALSIYYSPDTSLDDQLPAMNSNFNDFVQYSSAYVDKTECFLKLPSEFRLVLLRPGGFGKTVFISAMHAFYDTDGAADVVFPILASTTYQAEHFQQRPRHACLVLDLTNVAVGSTLASVLPAILSRMCMRLRVFINKYPEVVDCNADDFYASTAEQFAELFTKLLSSLRERNQKIFFGVDNYDGPIRTSGAPSPIDPASYDPSLPAQLEQTLETALWEPLYRHRDVVSKLFVTGTLDLSGSPNLPSLRRLELQNDSGLDLVCGFTDDEARRLWGQFVDEEPDMEQLRATCGQYRFSNKASSTLLHPQRLFMRIAADIQANLYPFPRPLALVQVAVRLDGNDNEETLQGLVDLVANGTALISRRTRPFSFAAICERDLYDSGALTRNPDGDIRIVNNEVLSMIHDAISSTIENIYHFSWAIPKALPISDGFQPLLSLLSTMLRTQLGRNLAKESPLEPCINGVFELVVHNAICVFHDEFPPLVLGSPQALIVQQPPPGDDRESVHWALKTIPLRALWTASNPNAPEPPLEALAEFHRMLIEEPEASIRARPYVSSDGRVLRVEDDLHAQPGVNVLVAVGAAHVLMPQATDRTAPLPARPAAIPPSRHPAARRPPPAAPPVVAPPLPTQAARPSRQMHGPPVPPPATRRPPHRPLTALPTFRTGCGHGSTRCSGTHTGSAPTGCTGSAPGCRDRT</sequence>
<feature type="region of interest" description="Disordered" evidence="1">
    <location>
        <begin position="1"/>
        <end position="72"/>
    </location>
</feature>
<feature type="compositionally biased region" description="Low complexity" evidence="1">
    <location>
        <begin position="666"/>
        <end position="675"/>
    </location>
</feature>
<dbReference type="AlphaFoldDB" id="A0AAD6VRS5"/>
<dbReference type="Proteomes" id="UP001219525">
    <property type="component" value="Unassembled WGS sequence"/>
</dbReference>
<evidence type="ECO:0000259" key="2">
    <source>
        <dbReference type="Pfam" id="PF09820"/>
    </source>
</evidence>
<evidence type="ECO:0000313" key="4">
    <source>
        <dbReference type="Proteomes" id="UP001219525"/>
    </source>
</evidence>
<dbReference type="PANTHER" id="PTHR34825:SF1">
    <property type="entry name" value="AAA-ATPASE-LIKE DOMAIN-CONTAINING PROTEIN"/>
    <property type="match status" value="1"/>
</dbReference>